<evidence type="ECO:0000313" key="17">
    <source>
        <dbReference type="Proteomes" id="UP000010305"/>
    </source>
</evidence>
<dbReference type="PRINTS" id="PR00701">
    <property type="entry name" value="60KDINNERMP"/>
</dbReference>
<evidence type="ECO:0000259" key="14">
    <source>
        <dbReference type="Pfam" id="PF02096"/>
    </source>
</evidence>
<dbReference type="NCBIfam" id="TIGR03593">
    <property type="entry name" value="yidC_nterm"/>
    <property type="match status" value="1"/>
</dbReference>
<evidence type="ECO:0000256" key="7">
    <source>
        <dbReference type="ARBA" id="ARBA00022927"/>
    </source>
</evidence>
<gene>
    <name evidence="13" type="primary">yidC</name>
    <name evidence="16" type="ORF">NT01SARS_1154</name>
</gene>
<dbReference type="HOGENOM" id="CLU_016535_3_0_6"/>
<proteinExistence type="inferred from homology"/>
<evidence type="ECO:0000256" key="6">
    <source>
        <dbReference type="ARBA" id="ARBA00022692"/>
    </source>
</evidence>
<feature type="transmembrane region" description="Helical" evidence="13">
    <location>
        <begin position="429"/>
        <end position="445"/>
    </location>
</feature>
<dbReference type="Proteomes" id="UP000010305">
    <property type="component" value="Unassembled WGS sequence"/>
</dbReference>
<comment type="subunit">
    <text evidence="13">Interacts with the Sec translocase complex via SecD. Specifically interacts with transmembrane segments of nascent integral membrane proteins during membrane integration.</text>
</comment>
<dbReference type="InterPro" id="IPR038221">
    <property type="entry name" value="YidC_periplasmic_sf"/>
</dbReference>
<dbReference type="PRINTS" id="PR01900">
    <property type="entry name" value="YIDCPROTEIN"/>
</dbReference>
<feature type="transmembrane region" description="Helical" evidence="13">
    <location>
        <begin position="466"/>
        <end position="488"/>
    </location>
</feature>
<evidence type="ECO:0000256" key="9">
    <source>
        <dbReference type="ARBA" id="ARBA00023136"/>
    </source>
</evidence>
<dbReference type="InterPro" id="IPR001708">
    <property type="entry name" value="YidC/ALB3/OXA1/COX18"/>
</dbReference>
<protein>
    <recommendedName>
        <fullName evidence="3 13">Membrane protein insertase YidC</fullName>
    </recommendedName>
    <alternativeName>
        <fullName evidence="12 13">Foldase YidC</fullName>
    </alternativeName>
    <alternativeName>
        <fullName evidence="11 13">Membrane integrase YidC</fullName>
    </alternativeName>
    <alternativeName>
        <fullName evidence="13">Membrane protein YidC</fullName>
    </alternativeName>
</protein>
<evidence type="ECO:0000313" key="16">
    <source>
        <dbReference type="EMBL" id="EJP71347.1"/>
    </source>
</evidence>
<dbReference type="InterPro" id="IPR028055">
    <property type="entry name" value="YidC/Oxa/ALB_C"/>
</dbReference>
<keyword evidence="8 13" id="KW-1133">Transmembrane helix</keyword>
<reference evidence="16 17" key="1">
    <citation type="journal article" date="2012" name="ISME J.">
        <title>Genomic insights to SAR86, an abundant and uncultivated marine bacterial lineage.</title>
        <authorList>
            <person name="Dupont C.L."/>
            <person name="Rusch D.B."/>
            <person name="Yooseph S."/>
            <person name="Lombardo M.J."/>
            <person name="Richter R.A."/>
            <person name="Valas R."/>
            <person name="Novotny M."/>
            <person name="Yee-Greenbaum J."/>
            <person name="Selengut J.D."/>
            <person name="Haft D.H."/>
            <person name="Halpern A.L."/>
            <person name="Lasken R.S."/>
            <person name="Nealson K."/>
            <person name="Friedman R."/>
            <person name="Venter J.C."/>
        </authorList>
    </citation>
    <scope>NUCLEOTIDE SEQUENCE [LARGE SCALE GENOMIC DNA]</scope>
</reference>
<accession>J4UY30</accession>
<name>J4UY30_9GAMM</name>
<dbReference type="CDD" id="cd20070">
    <property type="entry name" value="5TM_YidC_Alb3"/>
    <property type="match status" value="1"/>
</dbReference>
<comment type="similarity">
    <text evidence="2 13">Belongs to the OXA1/ALB3/YidC family. Type 1 subfamily.</text>
</comment>
<comment type="subcellular location">
    <subcellularLocation>
        <location evidence="1">Cell inner membrane</location>
        <topology evidence="1">Multi-pass membrane protein</topology>
    </subcellularLocation>
    <subcellularLocation>
        <location evidence="13">Cell membrane</location>
        <topology evidence="13">Multi-pass membrane protein</topology>
    </subcellularLocation>
</comment>
<evidence type="ECO:0000256" key="13">
    <source>
        <dbReference type="HAMAP-Rule" id="MF_01810"/>
    </source>
</evidence>
<dbReference type="Pfam" id="PF14849">
    <property type="entry name" value="YidC_periplas"/>
    <property type="match status" value="1"/>
</dbReference>
<dbReference type="HAMAP" id="MF_01810">
    <property type="entry name" value="YidC_type1"/>
    <property type="match status" value="1"/>
</dbReference>
<dbReference type="Pfam" id="PF02096">
    <property type="entry name" value="60KD_IMP"/>
    <property type="match status" value="1"/>
</dbReference>
<dbReference type="AlphaFoldDB" id="J4UY30"/>
<evidence type="ECO:0000256" key="10">
    <source>
        <dbReference type="ARBA" id="ARBA00023186"/>
    </source>
</evidence>
<evidence type="ECO:0000256" key="3">
    <source>
        <dbReference type="ARBA" id="ARBA00015325"/>
    </source>
</evidence>
<evidence type="ECO:0000256" key="2">
    <source>
        <dbReference type="ARBA" id="ARBA00010527"/>
    </source>
</evidence>
<dbReference type="Gene3D" id="2.70.98.90">
    <property type="match status" value="1"/>
</dbReference>
<dbReference type="CDD" id="cd19961">
    <property type="entry name" value="EcYidC-like_peri"/>
    <property type="match status" value="1"/>
</dbReference>
<keyword evidence="5 13" id="KW-1003">Cell membrane</keyword>
<evidence type="ECO:0000256" key="11">
    <source>
        <dbReference type="ARBA" id="ARBA00033245"/>
    </source>
</evidence>
<dbReference type="STRING" id="1123866.NT01SARS_1154"/>
<dbReference type="InterPro" id="IPR047196">
    <property type="entry name" value="YidC_ALB_C"/>
</dbReference>
<dbReference type="GO" id="GO:0032977">
    <property type="term" value="F:membrane insertase activity"/>
    <property type="evidence" value="ECO:0007669"/>
    <property type="project" value="InterPro"/>
</dbReference>
<dbReference type="PANTHER" id="PTHR12428:SF65">
    <property type="entry name" value="CYTOCHROME C OXIDASE ASSEMBLY PROTEIN COX18, MITOCHONDRIAL"/>
    <property type="match status" value="1"/>
</dbReference>
<dbReference type="PANTHER" id="PTHR12428">
    <property type="entry name" value="OXA1"/>
    <property type="match status" value="1"/>
</dbReference>
<evidence type="ECO:0000256" key="5">
    <source>
        <dbReference type="ARBA" id="ARBA00022475"/>
    </source>
</evidence>
<feature type="transmembrane region" description="Helical" evidence="13">
    <location>
        <begin position="323"/>
        <end position="343"/>
    </location>
</feature>
<dbReference type="InterPro" id="IPR028053">
    <property type="entry name" value="Membr_insert_YidC_N"/>
</dbReference>
<keyword evidence="9 13" id="KW-0472">Membrane</keyword>
<comment type="function">
    <text evidence="13">Required for the insertion and/or proper folding and/or complex formation of integral membrane proteins into the membrane. Involved in integration of membrane proteins that insert both dependently and independently of the Sec translocase complex, as well as at least some lipoproteins. Aids folding of multispanning membrane proteins.</text>
</comment>
<dbReference type="NCBIfam" id="TIGR03592">
    <property type="entry name" value="yidC_oxa1_cterm"/>
    <property type="match status" value="1"/>
</dbReference>
<evidence type="ECO:0000259" key="15">
    <source>
        <dbReference type="Pfam" id="PF14849"/>
    </source>
</evidence>
<feature type="transmembrane region" description="Helical" evidence="13">
    <location>
        <begin position="389"/>
        <end position="409"/>
    </location>
</feature>
<feature type="domain" description="Membrane insertase YidC/Oxa/ALB C-terminal" evidence="14">
    <location>
        <begin position="323"/>
        <end position="502"/>
    </location>
</feature>
<keyword evidence="4 13" id="KW-0813">Transport</keyword>
<dbReference type="GO" id="GO:0051205">
    <property type="term" value="P:protein insertion into membrane"/>
    <property type="evidence" value="ECO:0007669"/>
    <property type="project" value="TreeGrafter"/>
</dbReference>
<dbReference type="InterPro" id="IPR019998">
    <property type="entry name" value="Membr_insert_YidC"/>
</dbReference>
<feature type="transmembrane region" description="Helical" evidence="13">
    <location>
        <begin position="6"/>
        <end position="23"/>
    </location>
</feature>
<dbReference type="GO" id="GO:0015031">
    <property type="term" value="P:protein transport"/>
    <property type="evidence" value="ECO:0007669"/>
    <property type="project" value="UniProtKB-KW"/>
</dbReference>
<feature type="domain" description="Membrane insertase YidC N-terminal" evidence="15">
    <location>
        <begin position="53"/>
        <end position="310"/>
    </location>
</feature>
<keyword evidence="10 13" id="KW-0143">Chaperone</keyword>
<evidence type="ECO:0000256" key="1">
    <source>
        <dbReference type="ARBA" id="ARBA00004429"/>
    </source>
</evidence>
<evidence type="ECO:0000256" key="12">
    <source>
        <dbReference type="ARBA" id="ARBA00033342"/>
    </source>
</evidence>
<keyword evidence="7 13" id="KW-0653">Protein transport</keyword>
<keyword evidence="6 13" id="KW-0812">Transmembrane</keyword>
<dbReference type="GO" id="GO:0005886">
    <property type="term" value="C:plasma membrane"/>
    <property type="evidence" value="ECO:0007669"/>
    <property type="project" value="UniProtKB-SubCell"/>
</dbReference>
<evidence type="ECO:0000256" key="4">
    <source>
        <dbReference type="ARBA" id="ARBA00022448"/>
    </source>
</evidence>
<evidence type="ECO:0000256" key="8">
    <source>
        <dbReference type="ARBA" id="ARBA00022989"/>
    </source>
</evidence>
<organism evidence="16 17">
    <name type="scientific">SAR86 cluster bacterium SAR86A</name>
    <dbReference type="NCBI Taxonomy" id="1123866"/>
    <lineage>
        <taxon>Bacteria</taxon>
        <taxon>Pseudomonadati</taxon>
        <taxon>Pseudomonadota</taxon>
        <taxon>Gammaproteobacteria</taxon>
        <taxon>SAR86 cluster</taxon>
    </lineage>
</organism>
<dbReference type="EMBL" id="JH611157">
    <property type="protein sequence ID" value="EJP71347.1"/>
    <property type="molecule type" value="Genomic_DNA"/>
</dbReference>
<sequence>MNIRNIYWGLIIVLSGLLLFEWTSQKREQSIDSHLDYAEFFNTSGYGDGYSIIENDKLFVVVATRTGSIIETRLKEYPVENVKGSLGFRVFGSSTETAFNYYFKSGFTGMNPVYLLSEVGDSFVVLEDPEKNLTKRVSLSSQDYEINILDSSKNGESGKSFAGLYRTAGRPLDLKSDVLSGGMMNNGSYLGVAISTDSAPYETTKLNQIEEGGVQNLSRSGWIAFVQKYFFAALLGSGDYIYNFYALPAESGLYRMGYTVENTSANNLVYEHEHRLYVGPKVRKDLMQKADSLELSIEMGWFWFLAQPMVLAMDWINGYVDNWGLTIVIFTILIKLVFWPVTAKSFSSMAAMRKLTPELNEIKERYKDDPQKTQAETLKLFKKNGANPLGGCLPVLIQMPFFIGFFFALREMVELRHSDFVIWSDLSVPDPYFIFPITFAILMTLTQRLNPQPAGMDPTQAQVMKYMPVIFSMFFVVMPAALGLYMVVNTGIQLIQQAYMYKKSGALAD</sequence>